<evidence type="ECO:0000313" key="1">
    <source>
        <dbReference type="EMBL" id="TBW48751.1"/>
    </source>
</evidence>
<name>A0ABY1ZIH5_9GAMM</name>
<dbReference type="RefSeq" id="WP_131483839.1">
    <property type="nucleotide sequence ID" value="NZ_SJDL01000046.1"/>
</dbReference>
<protein>
    <submittedName>
        <fullName evidence="1">Uncharacterized protein</fullName>
    </submittedName>
</protein>
<organism evidence="1 2">
    <name type="scientific">Marinobacter halodurans</name>
    <dbReference type="NCBI Taxonomy" id="2528979"/>
    <lineage>
        <taxon>Bacteria</taxon>
        <taxon>Pseudomonadati</taxon>
        <taxon>Pseudomonadota</taxon>
        <taxon>Gammaproteobacteria</taxon>
        <taxon>Pseudomonadales</taxon>
        <taxon>Marinobacteraceae</taxon>
        <taxon>Marinobacter</taxon>
    </lineage>
</organism>
<dbReference type="EMBL" id="SJDL01000046">
    <property type="protein sequence ID" value="TBW48751.1"/>
    <property type="molecule type" value="Genomic_DNA"/>
</dbReference>
<evidence type="ECO:0000313" key="2">
    <source>
        <dbReference type="Proteomes" id="UP000313645"/>
    </source>
</evidence>
<keyword evidence="2" id="KW-1185">Reference proteome</keyword>
<dbReference type="Proteomes" id="UP000313645">
    <property type="component" value="Unassembled WGS sequence"/>
</dbReference>
<reference evidence="1 2" key="1">
    <citation type="submission" date="2019-02" db="EMBL/GenBank/DDBJ databases">
        <title>Marinobacter halodurans sp. nov., a marine bacterium isolated from sea tidal flat.</title>
        <authorList>
            <person name="Yoo Y."/>
            <person name="Lee D.W."/>
            <person name="Kim B.S."/>
            <person name="Kim J.-J."/>
        </authorList>
    </citation>
    <scope>NUCLEOTIDE SEQUENCE [LARGE SCALE GENOMIC DNA]</scope>
    <source>
        <strain evidence="1 2">YJ-S3-2</strain>
    </source>
</reference>
<gene>
    <name evidence="1" type="ORF">EZI54_20920</name>
</gene>
<proteinExistence type="predicted"/>
<accession>A0ABY1ZIH5</accession>
<sequence length="61" mass="6902">MWPLNASNTGAETVKGPKLTAEHWYLDDQLADGRYKNLGKQALGTARNRVFLQPRYAKRPS</sequence>
<comment type="caution">
    <text evidence="1">The sequence shown here is derived from an EMBL/GenBank/DDBJ whole genome shotgun (WGS) entry which is preliminary data.</text>
</comment>